<evidence type="ECO:0000313" key="16">
    <source>
        <dbReference type="Proteomes" id="UP000324376"/>
    </source>
</evidence>
<evidence type="ECO:0000256" key="9">
    <source>
        <dbReference type="ARBA" id="ARBA00023237"/>
    </source>
</evidence>
<evidence type="ECO:0000256" key="7">
    <source>
        <dbReference type="ARBA" id="ARBA00023136"/>
    </source>
</evidence>
<sequence>MRLFIFLLFSVFLSHSVSAQQITVVSVLDKLPVPNVAIYNEAKTKSTLTNFDGVADVSVFETKEVLFFAHVSHLPISFTKESILKNQGIVALEVDENQLSEVVISVSKWEQDKKDIVQKIVSLTEEDIALSAAQTSADLLQSSGQVYVQKSQLGGGSPIIRGFSTNRLLIAVDGVRMNTAIFRGGNVQNIISIDPFSIRRTEVILGPGSVVYGSDAVGGVMNFYTLKPKFAFADENVVSGNATARYAAANNERTGHVDLNFGFKEWAFLSSISYSDFDDLKMGSHGPDEYLRPDYVDNSGGIDTIKENSDPEKQIFTGYDQINFMQKARFMPNERWNFELGLIYTTTSDYPRYDRLIRRRNGNLRSAEWYYGPQRWFMGNLQVTHKNGSKYYDNVQFTAAYQIFEESRNDRDFESSMLSKTEEHVDAYSTNIDFEKKLSTDTFLHYGAEYILNTVNSRGYAIDITANTKEAAPSRYPDGSSWQSAAAYLSLKHKFNERVRLQTGLRYNYIHLKSTFSDQFYDLPFEEANINTGALTGTAGISWLPNEILQWKVNFSTAFRAPNIDDVGKIFDSEPGAVVVPNPDLKPEYAYNGEIAVTLTPSKKLTLDIATFYTYLDDALVRRDYALNGVTQIMYKEELSTIQAIQNAANAKVYGFEAGINYSFATNFTFTSQYTFTGGEEELDNGETAPSRHVAPQFGMTQLTFDKDKLRLDLFANYNGSLSYDQLSPSEQSKDYFYAADANGNPYAPSWYTLNIRANYEILQGLRATFAIENITDQRYRTYSSGIAAAGRNFISSLSYAF</sequence>
<dbReference type="Pfam" id="PF00593">
    <property type="entry name" value="TonB_dep_Rec_b-barrel"/>
    <property type="match status" value="1"/>
</dbReference>
<evidence type="ECO:0000256" key="12">
    <source>
        <dbReference type="SAM" id="SignalP"/>
    </source>
</evidence>
<feature type="domain" description="TonB-dependent receptor-like beta-barrel" evidence="13">
    <location>
        <begin position="354"/>
        <end position="775"/>
    </location>
</feature>
<comment type="caution">
    <text evidence="15">The sequence shown here is derived from an EMBL/GenBank/DDBJ whole genome shotgun (WGS) entry which is preliminary data.</text>
</comment>
<dbReference type="GO" id="GO:0009279">
    <property type="term" value="C:cell outer membrane"/>
    <property type="evidence" value="ECO:0007669"/>
    <property type="project" value="UniProtKB-SubCell"/>
</dbReference>
<gene>
    <name evidence="15" type="ORF">BD809_102431</name>
</gene>
<keyword evidence="8 15" id="KW-0675">Receptor</keyword>
<dbReference type="AlphaFoldDB" id="A0A5S5CDX5"/>
<dbReference type="PANTHER" id="PTHR30069:SF29">
    <property type="entry name" value="HEMOGLOBIN AND HEMOGLOBIN-HAPTOGLOBIN-BINDING PROTEIN 1-RELATED"/>
    <property type="match status" value="1"/>
</dbReference>
<keyword evidence="2 10" id="KW-0813">Transport</keyword>
<keyword evidence="4 10" id="KW-0812">Transmembrane</keyword>
<dbReference type="InterPro" id="IPR000531">
    <property type="entry name" value="Beta-barrel_TonB"/>
</dbReference>
<evidence type="ECO:0000256" key="4">
    <source>
        <dbReference type="ARBA" id="ARBA00022692"/>
    </source>
</evidence>
<dbReference type="InterPro" id="IPR039426">
    <property type="entry name" value="TonB-dep_rcpt-like"/>
</dbReference>
<keyword evidence="9 10" id="KW-0998">Cell outer membrane</keyword>
<evidence type="ECO:0000313" key="15">
    <source>
        <dbReference type="EMBL" id="TYP76213.1"/>
    </source>
</evidence>
<keyword evidence="6 11" id="KW-0798">TonB box</keyword>
<protein>
    <submittedName>
        <fullName evidence="15">Hemoglobin/transferrin/lactoferrin receptor protein</fullName>
    </submittedName>
</protein>
<dbReference type="EMBL" id="VNHU01000002">
    <property type="protein sequence ID" value="TYP76213.1"/>
    <property type="molecule type" value="Genomic_DNA"/>
</dbReference>
<evidence type="ECO:0000256" key="3">
    <source>
        <dbReference type="ARBA" id="ARBA00022452"/>
    </source>
</evidence>
<feature type="domain" description="TonB-dependent receptor plug" evidence="14">
    <location>
        <begin position="113"/>
        <end position="220"/>
    </location>
</feature>
<evidence type="ECO:0000256" key="11">
    <source>
        <dbReference type="RuleBase" id="RU003357"/>
    </source>
</evidence>
<dbReference type="SUPFAM" id="SSF56935">
    <property type="entry name" value="Porins"/>
    <property type="match status" value="1"/>
</dbReference>
<dbReference type="OrthoDB" id="9764669at2"/>
<evidence type="ECO:0000256" key="6">
    <source>
        <dbReference type="ARBA" id="ARBA00023077"/>
    </source>
</evidence>
<comment type="similarity">
    <text evidence="10 11">Belongs to the TonB-dependent receptor family.</text>
</comment>
<keyword evidence="16" id="KW-1185">Reference proteome</keyword>
<dbReference type="CDD" id="cd01347">
    <property type="entry name" value="ligand_gated_channel"/>
    <property type="match status" value="1"/>
</dbReference>
<evidence type="ECO:0000256" key="8">
    <source>
        <dbReference type="ARBA" id="ARBA00023170"/>
    </source>
</evidence>
<accession>A0A5S5CDX5</accession>
<dbReference type="Gene3D" id="2.170.130.10">
    <property type="entry name" value="TonB-dependent receptor, plug domain"/>
    <property type="match status" value="1"/>
</dbReference>
<dbReference type="Pfam" id="PF07715">
    <property type="entry name" value="Plug"/>
    <property type="match status" value="1"/>
</dbReference>
<dbReference type="Gene3D" id="2.40.170.20">
    <property type="entry name" value="TonB-dependent receptor, beta-barrel domain"/>
    <property type="match status" value="1"/>
</dbReference>
<comment type="subcellular location">
    <subcellularLocation>
        <location evidence="1 10">Cell outer membrane</location>
        <topology evidence="1 10">Multi-pass membrane protein</topology>
    </subcellularLocation>
</comment>
<keyword evidence="3 10" id="KW-1134">Transmembrane beta strand</keyword>
<name>A0A5S5CDX5_9FLAO</name>
<evidence type="ECO:0000259" key="14">
    <source>
        <dbReference type="Pfam" id="PF07715"/>
    </source>
</evidence>
<dbReference type="InterPro" id="IPR012910">
    <property type="entry name" value="Plug_dom"/>
</dbReference>
<evidence type="ECO:0000259" key="13">
    <source>
        <dbReference type="Pfam" id="PF00593"/>
    </source>
</evidence>
<dbReference type="GO" id="GO:0015344">
    <property type="term" value="F:siderophore uptake transmembrane transporter activity"/>
    <property type="evidence" value="ECO:0007669"/>
    <property type="project" value="TreeGrafter"/>
</dbReference>
<keyword evidence="7 10" id="KW-0472">Membrane</keyword>
<dbReference type="InterPro" id="IPR036942">
    <property type="entry name" value="Beta-barrel_TonB_sf"/>
</dbReference>
<dbReference type="RefSeq" id="WP_148781808.1">
    <property type="nucleotide sequence ID" value="NZ_VNHU01000002.1"/>
</dbReference>
<dbReference type="Proteomes" id="UP000324376">
    <property type="component" value="Unassembled WGS sequence"/>
</dbReference>
<reference evidence="15 16" key="1">
    <citation type="submission" date="2019-07" db="EMBL/GenBank/DDBJ databases">
        <title>Genomic Encyclopedia of Archaeal and Bacterial Type Strains, Phase II (KMG-II): from individual species to whole genera.</title>
        <authorList>
            <person name="Goeker M."/>
        </authorList>
    </citation>
    <scope>NUCLEOTIDE SEQUENCE [LARGE SCALE GENOMIC DNA]</scope>
    <source>
        <strain evidence="15 16">DSM 17527</strain>
    </source>
</reference>
<dbReference type="InterPro" id="IPR037066">
    <property type="entry name" value="Plug_dom_sf"/>
</dbReference>
<evidence type="ECO:0000256" key="2">
    <source>
        <dbReference type="ARBA" id="ARBA00022448"/>
    </source>
</evidence>
<feature type="signal peptide" evidence="12">
    <location>
        <begin position="1"/>
        <end position="19"/>
    </location>
</feature>
<evidence type="ECO:0000256" key="1">
    <source>
        <dbReference type="ARBA" id="ARBA00004571"/>
    </source>
</evidence>
<dbReference type="GO" id="GO:0044718">
    <property type="term" value="P:siderophore transmembrane transport"/>
    <property type="evidence" value="ECO:0007669"/>
    <property type="project" value="TreeGrafter"/>
</dbReference>
<dbReference type="PANTHER" id="PTHR30069">
    <property type="entry name" value="TONB-DEPENDENT OUTER MEMBRANE RECEPTOR"/>
    <property type="match status" value="1"/>
</dbReference>
<proteinExistence type="inferred from homology"/>
<evidence type="ECO:0000256" key="5">
    <source>
        <dbReference type="ARBA" id="ARBA00022729"/>
    </source>
</evidence>
<dbReference type="PROSITE" id="PS52016">
    <property type="entry name" value="TONB_DEPENDENT_REC_3"/>
    <property type="match status" value="1"/>
</dbReference>
<keyword evidence="5 12" id="KW-0732">Signal</keyword>
<organism evidence="15 16">
    <name type="scientific">Aquimarina intermedia</name>
    <dbReference type="NCBI Taxonomy" id="350814"/>
    <lineage>
        <taxon>Bacteria</taxon>
        <taxon>Pseudomonadati</taxon>
        <taxon>Bacteroidota</taxon>
        <taxon>Flavobacteriia</taxon>
        <taxon>Flavobacteriales</taxon>
        <taxon>Flavobacteriaceae</taxon>
        <taxon>Aquimarina</taxon>
    </lineage>
</organism>
<feature type="chain" id="PRO_5024383736" evidence="12">
    <location>
        <begin position="20"/>
        <end position="802"/>
    </location>
</feature>
<evidence type="ECO:0000256" key="10">
    <source>
        <dbReference type="PROSITE-ProRule" id="PRU01360"/>
    </source>
</evidence>